<organism evidence="1 2">
    <name type="scientific">Lysinibacillus xylanilyticus</name>
    <dbReference type="NCBI Taxonomy" id="582475"/>
    <lineage>
        <taxon>Bacteria</taxon>
        <taxon>Bacillati</taxon>
        <taxon>Bacillota</taxon>
        <taxon>Bacilli</taxon>
        <taxon>Bacillales</taxon>
        <taxon>Bacillaceae</taxon>
        <taxon>Lysinibacillus</taxon>
    </lineage>
</organism>
<accession>A0ABV3W591</accession>
<proteinExistence type="predicted"/>
<dbReference type="RefSeq" id="WP_368638744.1">
    <property type="nucleotide sequence ID" value="NZ_JBFRHK010000035.1"/>
</dbReference>
<gene>
    <name evidence="1" type="ORF">AB1300_25215</name>
</gene>
<comment type="caution">
    <text evidence="1">The sequence shown here is derived from an EMBL/GenBank/DDBJ whole genome shotgun (WGS) entry which is preliminary data.</text>
</comment>
<dbReference type="Proteomes" id="UP001558534">
    <property type="component" value="Unassembled WGS sequence"/>
</dbReference>
<sequence length="70" mass="8231">MKKQDGINIIDRIVTNRNLWRAYQKVKEYGGAPGVDGITVHELKSHMRKYFEPLKMKLKDETYQPQPVNN</sequence>
<evidence type="ECO:0000313" key="1">
    <source>
        <dbReference type="EMBL" id="MEX3748363.1"/>
    </source>
</evidence>
<evidence type="ECO:0008006" key="3">
    <source>
        <dbReference type="Google" id="ProtNLM"/>
    </source>
</evidence>
<dbReference type="EMBL" id="JBFRHK010000035">
    <property type="protein sequence ID" value="MEX3748363.1"/>
    <property type="molecule type" value="Genomic_DNA"/>
</dbReference>
<name>A0ABV3W591_9BACI</name>
<keyword evidence="2" id="KW-1185">Reference proteome</keyword>
<protein>
    <recommendedName>
        <fullName evidence="3">Group II intron reverse transcriptase/maturase</fullName>
    </recommendedName>
</protein>
<reference evidence="1 2" key="1">
    <citation type="submission" date="2024-07" db="EMBL/GenBank/DDBJ databases">
        <title>Characterization of a bacterium isolated from hydrolysated instant sea cucumber by whole-genome sequencing and metabolomics.</title>
        <authorList>
            <person name="Luo X."/>
            <person name="Zhang Z."/>
            <person name="Zheng Z."/>
            <person name="Zhang W."/>
            <person name="Ming T."/>
            <person name="Jiao L."/>
            <person name="Su X."/>
            <person name="Kong F."/>
            <person name="Xu J."/>
        </authorList>
    </citation>
    <scope>NUCLEOTIDE SEQUENCE [LARGE SCALE GENOMIC DNA]</scope>
    <source>
        <strain evidence="1 2">XL-2024</strain>
    </source>
</reference>
<evidence type="ECO:0000313" key="2">
    <source>
        <dbReference type="Proteomes" id="UP001558534"/>
    </source>
</evidence>